<dbReference type="SUPFAM" id="SSF46689">
    <property type="entry name" value="Homeodomain-like"/>
    <property type="match status" value="1"/>
</dbReference>
<evidence type="ECO:0000256" key="7">
    <source>
        <dbReference type="RuleBase" id="RU000682"/>
    </source>
</evidence>
<dbReference type="GeneID" id="101740508"/>
<dbReference type="Gene3D" id="1.10.10.60">
    <property type="entry name" value="Homeodomain-like"/>
    <property type="match status" value="1"/>
</dbReference>
<evidence type="ECO:0000256" key="5">
    <source>
        <dbReference type="ARBA" id="ARBA00023242"/>
    </source>
</evidence>
<reference evidence="10" key="2">
    <citation type="submission" date="2022-06" db="UniProtKB">
        <authorList>
            <consortium name="EnsemblMetazoa"/>
        </authorList>
    </citation>
    <scope>IDENTIFICATION</scope>
    <source>
        <strain evidence="10">p50T (Dazao)</strain>
    </source>
</reference>
<organism evidence="10 11">
    <name type="scientific">Bombyx mori</name>
    <name type="common">Silk moth</name>
    <dbReference type="NCBI Taxonomy" id="7091"/>
    <lineage>
        <taxon>Eukaryota</taxon>
        <taxon>Metazoa</taxon>
        <taxon>Ecdysozoa</taxon>
        <taxon>Arthropoda</taxon>
        <taxon>Hexapoda</taxon>
        <taxon>Insecta</taxon>
        <taxon>Pterygota</taxon>
        <taxon>Neoptera</taxon>
        <taxon>Endopterygota</taxon>
        <taxon>Lepidoptera</taxon>
        <taxon>Glossata</taxon>
        <taxon>Ditrysia</taxon>
        <taxon>Bombycoidea</taxon>
        <taxon>Bombycidae</taxon>
        <taxon>Bombycinae</taxon>
        <taxon>Bombyx</taxon>
    </lineage>
</organism>
<dbReference type="SMART" id="SM00389">
    <property type="entry name" value="HOX"/>
    <property type="match status" value="1"/>
</dbReference>
<dbReference type="PROSITE" id="PS00027">
    <property type="entry name" value="HOMEOBOX_1"/>
    <property type="match status" value="1"/>
</dbReference>
<dbReference type="FunFam" id="1.10.10.60:FF:000066">
    <property type="entry name" value="Paired mesoderm homeobox protein 1"/>
    <property type="match status" value="1"/>
</dbReference>
<dbReference type="KEGG" id="bmor:101740508"/>
<evidence type="ECO:0000256" key="2">
    <source>
        <dbReference type="ARBA" id="ARBA00022473"/>
    </source>
</evidence>
<keyword evidence="4 6" id="KW-0371">Homeobox</keyword>
<keyword evidence="3 6" id="KW-0238">DNA-binding</keyword>
<dbReference type="EnsemblMetazoa" id="XM_012692342.3">
    <property type="protein sequence ID" value="XP_012547796.2"/>
    <property type="gene ID" value="LOC101740508"/>
</dbReference>
<comment type="subcellular location">
    <subcellularLocation>
        <location evidence="1 6 7">Nucleus</location>
    </subcellularLocation>
</comment>
<name>A0A8R2C788_BOMMO</name>
<evidence type="ECO:0000313" key="11">
    <source>
        <dbReference type="Proteomes" id="UP000005204"/>
    </source>
</evidence>
<dbReference type="AlphaFoldDB" id="A0A8R2C788"/>
<dbReference type="PANTHER" id="PTHR24329:SF543">
    <property type="entry name" value="FI01017P-RELATED"/>
    <property type="match status" value="1"/>
</dbReference>
<evidence type="ECO:0000256" key="4">
    <source>
        <dbReference type="ARBA" id="ARBA00023155"/>
    </source>
</evidence>
<keyword evidence="5 6" id="KW-0539">Nucleus</keyword>
<dbReference type="Pfam" id="PF00046">
    <property type="entry name" value="Homeodomain"/>
    <property type="match status" value="1"/>
</dbReference>
<feature type="compositionally biased region" description="Basic and acidic residues" evidence="8">
    <location>
        <begin position="105"/>
        <end position="131"/>
    </location>
</feature>
<feature type="DNA-binding region" description="Homeobox" evidence="6">
    <location>
        <begin position="133"/>
        <end position="192"/>
    </location>
</feature>
<accession>A0A8R2C788</accession>
<dbReference type="RefSeq" id="XP_012547796.2">
    <property type="nucleotide sequence ID" value="XM_012692342.4"/>
</dbReference>
<evidence type="ECO:0000259" key="9">
    <source>
        <dbReference type="PROSITE" id="PS50071"/>
    </source>
</evidence>
<evidence type="ECO:0000256" key="8">
    <source>
        <dbReference type="SAM" id="MobiDB-lite"/>
    </source>
</evidence>
<dbReference type="Proteomes" id="UP000005204">
    <property type="component" value="Unassembled WGS sequence"/>
</dbReference>
<feature type="region of interest" description="Disordered" evidence="8">
    <location>
        <begin position="105"/>
        <end position="141"/>
    </location>
</feature>
<feature type="domain" description="Homeobox" evidence="9">
    <location>
        <begin position="131"/>
        <end position="191"/>
    </location>
</feature>
<dbReference type="InterPro" id="IPR009057">
    <property type="entry name" value="Homeodomain-like_sf"/>
</dbReference>
<protein>
    <recommendedName>
        <fullName evidence="9">Homeobox domain-containing protein</fullName>
    </recommendedName>
</protein>
<sequence length="333" mass="38094">MDQNKDGINGGLNGTTRSYEAKSQAAGNYNAAPGSYENNHNLFQMIKCHEDSLIRLHQLTAGRQMNGSYEPTYQNDLTWYPKDLQRQFIKPVDYLAYEDMRRKYEEGKNGKEKELQKECDENKDGKSDERKKPRRNRTTFTSQQLAALEKVFEKTHYPDAFVREDLAARVSLTEARVQVWFQNRRAKFRRNERSALSNHRSSTSQNSPEPMAVPIGIPHQPDPRQEFARNKEPWLHHFQTNNLNLNLGLPITNTGLYQNDYSLMMQNVGNRPYVPNTNGFMGQSVVGYSGGENAYSSCGIIGGYNGSLSSSHSSYNLNLRLRPHDFSINNLTL</sequence>
<keyword evidence="2" id="KW-0217">Developmental protein</keyword>
<dbReference type="GO" id="GO:0005634">
    <property type="term" value="C:nucleus"/>
    <property type="evidence" value="ECO:0007669"/>
    <property type="project" value="UniProtKB-SubCell"/>
</dbReference>
<dbReference type="InterPro" id="IPR001356">
    <property type="entry name" value="HD"/>
</dbReference>
<dbReference type="PANTHER" id="PTHR24329">
    <property type="entry name" value="HOMEOBOX PROTEIN ARISTALESS"/>
    <property type="match status" value="1"/>
</dbReference>
<feature type="region of interest" description="Disordered" evidence="8">
    <location>
        <begin position="192"/>
        <end position="211"/>
    </location>
</feature>
<evidence type="ECO:0000256" key="1">
    <source>
        <dbReference type="ARBA" id="ARBA00004123"/>
    </source>
</evidence>
<reference evidence="11" key="1">
    <citation type="journal article" date="2008" name="Insect Biochem. Mol. Biol.">
        <title>The genome of a lepidopteran model insect, the silkworm Bombyx mori.</title>
        <authorList>
            <consortium name="International Silkworm Genome Consortium"/>
        </authorList>
    </citation>
    <scope>NUCLEOTIDE SEQUENCE [LARGE SCALE GENOMIC DNA]</scope>
    <source>
        <strain evidence="11">p50T</strain>
    </source>
</reference>
<evidence type="ECO:0000313" key="10">
    <source>
        <dbReference type="EnsemblMetazoa" id="XP_012547796.2"/>
    </source>
</evidence>
<proteinExistence type="predicted"/>
<dbReference type="CDD" id="cd00086">
    <property type="entry name" value="homeodomain"/>
    <property type="match status" value="1"/>
</dbReference>
<evidence type="ECO:0000256" key="3">
    <source>
        <dbReference type="ARBA" id="ARBA00023125"/>
    </source>
</evidence>
<feature type="compositionally biased region" description="Polar residues" evidence="8">
    <location>
        <begin position="194"/>
        <end position="208"/>
    </location>
</feature>
<dbReference type="GO" id="GO:0000977">
    <property type="term" value="F:RNA polymerase II transcription regulatory region sequence-specific DNA binding"/>
    <property type="evidence" value="ECO:0007669"/>
    <property type="project" value="TreeGrafter"/>
</dbReference>
<dbReference type="GO" id="GO:0000981">
    <property type="term" value="F:DNA-binding transcription factor activity, RNA polymerase II-specific"/>
    <property type="evidence" value="ECO:0007669"/>
    <property type="project" value="InterPro"/>
</dbReference>
<evidence type="ECO:0000256" key="6">
    <source>
        <dbReference type="PROSITE-ProRule" id="PRU00108"/>
    </source>
</evidence>
<keyword evidence="11" id="KW-1185">Reference proteome</keyword>
<dbReference type="InterPro" id="IPR017970">
    <property type="entry name" value="Homeobox_CS"/>
</dbReference>
<dbReference type="PROSITE" id="PS50071">
    <property type="entry name" value="HOMEOBOX_2"/>
    <property type="match status" value="1"/>
</dbReference>
<dbReference type="InterPro" id="IPR050649">
    <property type="entry name" value="Paired_Homeobox_TFs"/>
</dbReference>